<organism evidence="6 7">
    <name type="scientific">Flavobacterium erciyesense</name>
    <dbReference type="NCBI Taxonomy" id="2825842"/>
    <lineage>
        <taxon>Bacteria</taxon>
        <taxon>Pseudomonadati</taxon>
        <taxon>Bacteroidota</taxon>
        <taxon>Flavobacteriia</taxon>
        <taxon>Flavobacteriales</taxon>
        <taxon>Flavobacteriaceae</taxon>
        <taxon>Flavobacterium</taxon>
    </lineage>
</organism>
<keyword evidence="7" id="KW-1185">Reference proteome</keyword>
<evidence type="ECO:0000256" key="5">
    <source>
        <dbReference type="SAM" id="Phobius"/>
    </source>
</evidence>
<dbReference type="PANTHER" id="PTHR37306:SF1">
    <property type="entry name" value="COLICIN V PRODUCTION PROTEIN"/>
    <property type="match status" value="1"/>
</dbReference>
<feature type="transmembrane region" description="Helical" evidence="5">
    <location>
        <begin position="31"/>
        <end position="53"/>
    </location>
</feature>
<feature type="transmembrane region" description="Helical" evidence="5">
    <location>
        <begin position="104"/>
        <end position="122"/>
    </location>
</feature>
<name>A0ABS5D0U2_9FLAO</name>
<keyword evidence="3 5" id="KW-1133">Transmembrane helix</keyword>
<accession>A0ABS5D0U2</accession>
<dbReference type="PANTHER" id="PTHR37306">
    <property type="entry name" value="COLICIN V PRODUCTION PROTEIN"/>
    <property type="match status" value="1"/>
</dbReference>
<evidence type="ECO:0000313" key="7">
    <source>
        <dbReference type="Proteomes" id="UP000679008"/>
    </source>
</evidence>
<gene>
    <name evidence="6" type="ORF">KBJ98_02820</name>
</gene>
<dbReference type="Proteomes" id="UP000679008">
    <property type="component" value="Unassembled WGS sequence"/>
</dbReference>
<evidence type="ECO:0000256" key="1">
    <source>
        <dbReference type="ARBA" id="ARBA00004141"/>
    </source>
</evidence>
<evidence type="ECO:0000256" key="3">
    <source>
        <dbReference type="ARBA" id="ARBA00022989"/>
    </source>
</evidence>
<dbReference type="InterPro" id="IPR003825">
    <property type="entry name" value="Colicin-V_CvpA"/>
</dbReference>
<feature type="transmembrane region" description="Helical" evidence="5">
    <location>
        <begin position="65"/>
        <end position="98"/>
    </location>
</feature>
<dbReference type="Pfam" id="PF02674">
    <property type="entry name" value="Colicin_V"/>
    <property type="match status" value="1"/>
</dbReference>
<keyword evidence="2 5" id="KW-0812">Transmembrane</keyword>
<evidence type="ECO:0000256" key="4">
    <source>
        <dbReference type="ARBA" id="ARBA00023136"/>
    </source>
</evidence>
<comment type="caution">
    <text evidence="6">The sequence shown here is derived from an EMBL/GenBank/DDBJ whole genome shotgun (WGS) entry which is preliminary data.</text>
</comment>
<evidence type="ECO:0000256" key="2">
    <source>
        <dbReference type="ARBA" id="ARBA00022692"/>
    </source>
</evidence>
<protein>
    <submittedName>
        <fullName evidence="6">CvpA family protein</fullName>
    </submittedName>
</protein>
<keyword evidence="4 5" id="KW-0472">Membrane</keyword>
<sequence length="177" mass="19483">MGFIDIVVGVLLVFAAYKGLKNGLFAELASLLSLLLGVYLAIQFSAAVKNLLLGFVKWNPNTVQVIAFMLTFAAVVVAVSLLGKILTGIADLAFLGWANTLGGGFFRILKTVLILGVVFSIFEKINYHNFLAKKETLDNSLFYNPIQRTAKFIFPSIEKWYDGLKNNDSKTAPEKKN</sequence>
<proteinExistence type="predicted"/>
<comment type="subcellular location">
    <subcellularLocation>
        <location evidence="1">Membrane</location>
        <topology evidence="1">Multi-pass membrane protein</topology>
    </subcellularLocation>
</comment>
<dbReference type="EMBL" id="JAGPXB010000001">
    <property type="protein sequence ID" value="MBQ0907631.1"/>
    <property type="molecule type" value="Genomic_DNA"/>
</dbReference>
<evidence type="ECO:0000313" key="6">
    <source>
        <dbReference type="EMBL" id="MBQ0907631.1"/>
    </source>
</evidence>
<reference evidence="6 7" key="1">
    <citation type="submission" date="2021-04" db="EMBL/GenBank/DDBJ databases">
        <title>Description of novel Flavobacterium sp. F-328.</title>
        <authorList>
            <person name="Saticioglu I.B."/>
        </authorList>
    </citation>
    <scope>NUCLEOTIDE SEQUENCE [LARGE SCALE GENOMIC DNA]</scope>
    <source>
        <strain evidence="6 7">F-328</strain>
    </source>
</reference>